<name>A9V650_MONBE</name>
<evidence type="ECO:0000256" key="1">
    <source>
        <dbReference type="SAM" id="MobiDB-lite"/>
    </source>
</evidence>
<keyword evidence="3" id="KW-1185">Reference proteome</keyword>
<dbReference type="RefSeq" id="XP_001748167.1">
    <property type="nucleotide sequence ID" value="XM_001748115.1"/>
</dbReference>
<proteinExistence type="predicted"/>
<dbReference type="InParanoid" id="A9V650"/>
<sequence length="497" mass="53849">MMDDAATITEEVQDDGAPKPKRAARKQGTASAAAAARATASQETAATASEEAVAVAEQALQFLRPRGTHGIMSHGVTADTACSEKLAAVDAAQRDVTPDDLQNAVKHACAFGVPNEGLLVAFNIDHCPDTTHRAARGAKFFFDDDARKLFISKSSDSAHDAGTRAAAKQVEQYAGAYNALLDLDRLLMKQDTNLRRLNGDAPDVALAVRTNGSDLLPFVIIEVEVGNRDVLRSRQQGAKLFQRYKTLRGLLIISFPEDYSLDPAKLKNVQATAVYYSRAADGPASEVQPSAAHDLGTVPASWVKWTSAMEGDCLPPVPPGSVETLLGTSSVERGLTQLRHDRRVKVEVPGAVIDLRAEELASVLSGVTNDIHTKARQDLVIDVTTIVESVYPELMQNIYELGQVWTHIQTMQSAVDGVPDGRRTVTTVTQRRMETCSFKAAFAFEQAYGEFCGWARSVGRDVRSLAPRGPKDKMQDDRTPDERQEAVDAFCAVANDR</sequence>
<accession>A9V650</accession>
<gene>
    <name evidence="2" type="ORF">MONBRDRAFT_38179</name>
</gene>
<organism evidence="2 3">
    <name type="scientific">Monosiga brevicollis</name>
    <name type="common">Choanoflagellate</name>
    <dbReference type="NCBI Taxonomy" id="81824"/>
    <lineage>
        <taxon>Eukaryota</taxon>
        <taxon>Choanoflagellata</taxon>
        <taxon>Craspedida</taxon>
        <taxon>Salpingoecidae</taxon>
        <taxon>Monosiga</taxon>
    </lineage>
</organism>
<protein>
    <submittedName>
        <fullName evidence="2">Uncharacterized protein</fullName>
    </submittedName>
</protein>
<feature type="region of interest" description="Disordered" evidence="1">
    <location>
        <begin position="1"/>
        <end position="43"/>
    </location>
</feature>
<feature type="compositionally biased region" description="Low complexity" evidence="1">
    <location>
        <begin position="26"/>
        <end position="43"/>
    </location>
</feature>
<dbReference type="AlphaFoldDB" id="A9V650"/>
<dbReference type="KEGG" id="mbr:MONBRDRAFT_38179"/>
<feature type="region of interest" description="Disordered" evidence="1">
    <location>
        <begin position="465"/>
        <end position="484"/>
    </location>
</feature>
<dbReference type="EMBL" id="CH991562">
    <property type="protein sequence ID" value="EDQ86928.1"/>
    <property type="molecule type" value="Genomic_DNA"/>
</dbReference>
<evidence type="ECO:0000313" key="3">
    <source>
        <dbReference type="Proteomes" id="UP000001357"/>
    </source>
</evidence>
<dbReference type="GeneID" id="5893468"/>
<evidence type="ECO:0000313" key="2">
    <source>
        <dbReference type="EMBL" id="EDQ86928.1"/>
    </source>
</evidence>
<dbReference type="Proteomes" id="UP000001357">
    <property type="component" value="Unassembled WGS sequence"/>
</dbReference>
<reference evidence="2 3" key="1">
    <citation type="journal article" date="2008" name="Nature">
        <title>The genome of the choanoflagellate Monosiga brevicollis and the origin of metazoans.</title>
        <authorList>
            <consortium name="JGI Sequencing"/>
            <person name="King N."/>
            <person name="Westbrook M.J."/>
            <person name="Young S.L."/>
            <person name="Kuo A."/>
            <person name="Abedin M."/>
            <person name="Chapman J."/>
            <person name="Fairclough S."/>
            <person name="Hellsten U."/>
            <person name="Isogai Y."/>
            <person name="Letunic I."/>
            <person name="Marr M."/>
            <person name="Pincus D."/>
            <person name="Putnam N."/>
            <person name="Rokas A."/>
            <person name="Wright K.J."/>
            <person name="Zuzow R."/>
            <person name="Dirks W."/>
            <person name="Good M."/>
            <person name="Goodstein D."/>
            <person name="Lemons D."/>
            <person name="Li W."/>
            <person name="Lyons J.B."/>
            <person name="Morris A."/>
            <person name="Nichols S."/>
            <person name="Richter D.J."/>
            <person name="Salamov A."/>
            <person name="Bork P."/>
            <person name="Lim W.A."/>
            <person name="Manning G."/>
            <person name="Miller W.T."/>
            <person name="McGinnis W."/>
            <person name="Shapiro H."/>
            <person name="Tjian R."/>
            <person name="Grigoriev I.V."/>
            <person name="Rokhsar D."/>
        </authorList>
    </citation>
    <scope>NUCLEOTIDE SEQUENCE [LARGE SCALE GENOMIC DNA]</scope>
    <source>
        <strain evidence="3">MX1 / ATCC 50154</strain>
    </source>
</reference>